<feature type="compositionally biased region" description="Pro residues" evidence="7">
    <location>
        <begin position="1"/>
        <end position="10"/>
    </location>
</feature>
<dbReference type="GO" id="GO:0001786">
    <property type="term" value="F:phosphatidylserine binding"/>
    <property type="evidence" value="ECO:0007669"/>
    <property type="project" value="TreeGrafter"/>
</dbReference>
<dbReference type="PROSITE" id="PS51897">
    <property type="entry name" value="ANNEXIN_2"/>
    <property type="match status" value="3"/>
</dbReference>
<dbReference type="SUPFAM" id="SSF47874">
    <property type="entry name" value="Annexin"/>
    <property type="match status" value="1"/>
</dbReference>
<keyword evidence="3 6" id="KW-0106">Calcium</keyword>
<name>A0AAV4ZZD1_9AGAM</name>
<evidence type="ECO:0000256" key="5">
    <source>
        <dbReference type="ARBA" id="ARBA00023302"/>
    </source>
</evidence>
<dbReference type="AlphaFoldDB" id="A0AAV4ZZD1"/>
<dbReference type="GO" id="GO:0005634">
    <property type="term" value="C:nucleus"/>
    <property type="evidence" value="ECO:0007669"/>
    <property type="project" value="TreeGrafter"/>
</dbReference>
<dbReference type="PROSITE" id="PS00223">
    <property type="entry name" value="ANNEXIN_1"/>
    <property type="match status" value="1"/>
</dbReference>
<dbReference type="InterPro" id="IPR018252">
    <property type="entry name" value="Annexin_repeat_CS"/>
</dbReference>
<dbReference type="GO" id="GO:0005737">
    <property type="term" value="C:cytoplasm"/>
    <property type="evidence" value="ECO:0007669"/>
    <property type="project" value="TreeGrafter"/>
</dbReference>
<dbReference type="PANTHER" id="PTHR10502">
    <property type="entry name" value="ANNEXIN"/>
    <property type="match status" value="1"/>
</dbReference>
<evidence type="ECO:0000256" key="7">
    <source>
        <dbReference type="SAM" id="MobiDB-lite"/>
    </source>
</evidence>
<evidence type="ECO:0000313" key="9">
    <source>
        <dbReference type="Proteomes" id="UP001050691"/>
    </source>
</evidence>
<evidence type="ECO:0000256" key="3">
    <source>
        <dbReference type="ARBA" id="ARBA00022837"/>
    </source>
</evidence>
<evidence type="ECO:0000256" key="4">
    <source>
        <dbReference type="ARBA" id="ARBA00023216"/>
    </source>
</evidence>
<evidence type="ECO:0000256" key="1">
    <source>
        <dbReference type="ARBA" id="ARBA00007831"/>
    </source>
</evidence>
<dbReference type="GO" id="GO:0005544">
    <property type="term" value="F:calcium-dependent phospholipid binding"/>
    <property type="evidence" value="ECO:0007669"/>
    <property type="project" value="UniProtKB-KW"/>
</dbReference>
<dbReference type="SMART" id="SM00335">
    <property type="entry name" value="ANX"/>
    <property type="match status" value="4"/>
</dbReference>
<comment type="caution">
    <text evidence="8">The sequence shown here is derived from an EMBL/GenBank/DDBJ whole genome shotgun (WGS) entry which is preliminary data.</text>
</comment>
<sequence>MSYPNYPPTTNPSWPAAPGQTQQNPAYQPSPPSGAPPMSSLPEGRYPSSQGYPSPGLTYPSQGYPPGRTSPSPSVPYPIQGDTQPFGAPGGFAPPRPPASPRPEGLIYLGVPIPPPPPNPPYRGSPPGFDANRVAGAIRKAVKGFGTDEKALTEAIAPLDAFQMESVRRAYESSTGKDLVKTIEKETSSWYEYSLRGKALGPVAFDCWLLHRASSGFGTHEDLLTGEIITLKAAYSAIYRHDLTSVIRSELSAKTERLFIMILSANRDEREHVEFGKVQADVQTLYAAGPGRTGTDEITICSIIATRSQAHIRAIVRAYHQTYGVKLSTAIRNEFSGHMKSALEFVIQGAEEDGYGVYRDAVLIHDAMEGVGTKDERLIYRIIRSHWNKPRFAAIKQYYQELYGKSLVAKVRSETSGDYRDFMCAVISSA</sequence>
<evidence type="ECO:0000313" key="8">
    <source>
        <dbReference type="EMBL" id="GJJ07711.1"/>
    </source>
</evidence>
<dbReference type="FunFam" id="1.10.220.10:FF:000002">
    <property type="entry name" value="Annexin"/>
    <property type="match status" value="1"/>
</dbReference>
<dbReference type="GO" id="GO:0005509">
    <property type="term" value="F:calcium ion binding"/>
    <property type="evidence" value="ECO:0007669"/>
    <property type="project" value="InterPro"/>
</dbReference>
<organism evidence="8 9">
    <name type="scientific">Clathrus columnatus</name>
    <dbReference type="NCBI Taxonomy" id="1419009"/>
    <lineage>
        <taxon>Eukaryota</taxon>
        <taxon>Fungi</taxon>
        <taxon>Dikarya</taxon>
        <taxon>Basidiomycota</taxon>
        <taxon>Agaricomycotina</taxon>
        <taxon>Agaricomycetes</taxon>
        <taxon>Phallomycetidae</taxon>
        <taxon>Phallales</taxon>
        <taxon>Clathraceae</taxon>
        <taxon>Clathrus</taxon>
    </lineage>
</organism>
<comment type="similarity">
    <text evidence="1 6">Belongs to the annexin family.</text>
</comment>
<dbReference type="Gene3D" id="1.10.220.10">
    <property type="entry name" value="Annexin"/>
    <property type="match status" value="4"/>
</dbReference>
<dbReference type="PANTHER" id="PTHR10502:SF102">
    <property type="entry name" value="ANNEXIN B11"/>
    <property type="match status" value="1"/>
</dbReference>
<gene>
    <name evidence="8" type="ORF">Clacol_001916</name>
</gene>
<proteinExistence type="inferred from homology"/>
<keyword evidence="5 6" id="KW-0111">Calcium/phospholipid-binding</keyword>
<dbReference type="PRINTS" id="PR00196">
    <property type="entry name" value="ANNEXIN"/>
</dbReference>
<dbReference type="InterPro" id="IPR001464">
    <property type="entry name" value="Annexin"/>
</dbReference>
<keyword evidence="4 6" id="KW-0041">Annexin</keyword>
<keyword evidence="9" id="KW-1185">Reference proteome</keyword>
<reference evidence="8" key="1">
    <citation type="submission" date="2021-10" db="EMBL/GenBank/DDBJ databases">
        <title>De novo Genome Assembly of Clathrus columnatus (Basidiomycota, Fungi) Using Illumina and Nanopore Sequence Data.</title>
        <authorList>
            <person name="Ogiso-Tanaka E."/>
            <person name="Itagaki H."/>
            <person name="Hosoya T."/>
            <person name="Hosaka K."/>
        </authorList>
    </citation>
    <scope>NUCLEOTIDE SEQUENCE</scope>
    <source>
        <strain evidence="8">MO-923</strain>
    </source>
</reference>
<feature type="region of interest" description="Disordered" evidence="7">
    <location>
        <begin position="1"/>
        <end position="105"/>
    </location>
</feature>
<evidence type="ECO:0000256" key="6">
    <source>
        <dbReference type="RuleBase" id="RU003540"/>
    </source>
</evidence>
<comment type="domain">
    <text evidence="6">A pair of annexin repeats may form one binding site for calcium and phospholipid.</text>
</comment>
<dbReference type="InterPro" id="IPR018502">
    <property type="entry name" value="Annexin_repeat"/>
</dbReference>
<dbReference type="EMBL" id="BPWL01000002">
    <property type="protein sequence ID" value="GJJ07711.1"/>
    <property type="molecule type" value="Genomic_DNA"/>
</dbReference>
<keyword evidence="2 6" id="KW-0677">Repeat</keyword>
<dbReference type="GO" id="GO:0005886">
    <property type="term" value="C:plasma membrane"/>
    <property type="evidence" value="ECO:0007669"/>
    <property type="project" value="TreeGrafter"/>
</dbReference>
<evidence type="ECO:0000256" key="2">
    <source>
        <dbReference type="ARBA" id="ARBA00022737"/>
    </source>
</evidence>
<dbReference type="GO" id="GO:0012506">
    <property type="term" value="C:vesicle membrane"/>
    <property type="evidence" value="ECO:0007669"/>
    <property type="project" value="TreeGrafter"/>
</dbReference>
<accession>A0AAV4ZZD1</accession>
<feature type="compositionally biased region" description="Pro residues" evidence="7">
    <location>
        <begin position="92"/>
        <end position="101"/>
    </location>
</feature>
<protein>
    <recommendedName>
        <fullName evidence="6">Annexin</fullName>
    </recommendedName>
</protein>
<dbReference type="Pfam" id="PF00191">
    <property type="entry name" value="Annexin"/>
    <property type="match status" value="3"/>
</dbReference>
<dbReference type="Proteomes" id="UP001050691">
    <property type="component" value="Unassembled WGS sequence"/>
</dbReference>
<dbReference type="InterPro" id="IPR037104">
    <property type="entry name" value="Annexin_sf"/>
</dbReference>